<accession>A0A371FGY7</accession>
<feature type="domain" description="Reverse transcriptase/retrotransposon-derived protein RNase H-like" evidence="2">
    <location>
        <begin position="274"/>
        <end position="355"/>
    </location>
</feature>
<dbReference type="InterPro" id="IPR041577">
    <property type="entry name" value="RT_RNaseH_2"/>
</dbReference>
<evidence type="ECO:0000313" key="4">
    <source>
        <dbReference type="Proteomes" id="UP000257109"/>
    </source>
</evidence>
<proteinExistence type="predicted"/>
<dbReference type="InterPro" id="IPR043502">
    <property type="entry name" value="DNA/RNA_pol_sf"/>
</dbReference>
<comment type="caution">
    <text evidence="3">The sequence shown here is derived from an EMBL/GenBank/DDBJ whole genome shotgun (WGS) entry which is preliminary data.</text>
</comment>
<evidence type="ECO:0000313" key="3">
    <source>
        <dbReference type="EMBL" id="RDX77363.1"/>
    </source>
</evidence>
<dbReference type="Proteomes" id="UP000257109">
    <property type="component" value="Unassembled WGS sequence"/>
</dbReference>
<evidence type="ECO:0000259" key="1">
    <source>
        <dbReference type="Pfam" id="PF00078"/>
    </source>
</evidence>
<dbReference type="PANTHER" id="PTHR33064:SF39">
    <property type="match status" value="1"/>
</dbReference>
<organism evidence="3 4">
    <name type="scientific">Mucuna pruriens</name>
    <name type="common">Velvet bean</name>
    <name type="synonym">Dolichos pruriens</name>
    <dbReference type="NCBI Taxonomy" id="157652"/>
    <lineage>
        <taxon>Eukaryota</taxon>
        <taxon>Viridiplantae</taxon>
        <taxon>Streptophyta</taxon>
        <taxon>Embryophyta</taxon>
        <taxon>Tracheophyta</taxon>
        <taxon>Spermatophyta</taxon>
        <taxon>Magnoliopsida</taxon>
        <taxon>eudicotyledons</taxon>
        <taxon>Gunneridae</taxon>
        <taxon>Pentapetalae</taxon>
        <taxon>rosids</taxon>
        <taxon>fabids</taxon>
        <taxon>Fabales</taxon>
        <taxon>Fabaceae</taxon>
        <taxon>Papilionoideae</taxon>
        <taxon>50 kb inversion clade</taxon>
        <taxon>NPAAA clade</taxon>
        <taxon>indigoferoid/millettioid clade</taxon>
        <taxon>Phaseoleae</taxon>
        <taxon>Mucuna</taxon>
    </lineage>
</organism>
<dbReference type="Gene3D" id="3.30.70.270">
    <property type="match status" value="2"/>
</dbReference>
<evidence type="ECO:0000259" key="2">
    <source>
        <dbReference type="Pfam" id="PF17919"/>
    </source>
</evidence>
<dbReference type="Pfam" id="PF00078">
    <property type="entry name" value="RVT_1"/>
    <property type="match status" value="1"/>
</dbReference>
<dbReference type="AlphaFoldDB" id="A0A371FGY7"/>
<dbReference type="FunFam" id="3.30.70.270:FF:000020">
    <property type="entry name" value="Transposon Tf2-6 polyprotein-like Protein"/>
    <property type="match status" value="1"/>
</dbReference>
<dbReference type="Gene3D" id="3.10.10.10">
    <property type="entry name" value="HIV Type 1 Reverse Transcriptase, subunit A, domain 1"/>
    <property type="match status" value="1"/>
</dbReference>
<dbReference type="SUPFAM" id="SSF56672">
    <property type="entry name" value="DNA/RNA polymerases"/>
    <property type="match status" value="1"/>
</dbReference>
<dbReference type="InterPro" id="IPR000477">
    <property type="entry name" value="RT_dom"/>
</dbReference>
<dbReference type="InterPro" id="IPR043128">
    <property type="entry name" value="Rev_trsase/Diguanyl_cyclase"/>
</dbReference>
<gene>
    <name evidence="3" type="primary">pol</name>
    <name evidence="3" type="ORF">CR513_42529</name>
</gene>
<dbReference type="PANTHER" id="PTHR33064">
    <property type="entry name" value="POL PROTEIN"/>
    <property type="match status" value="1"/>
</dbReference>
<reference evidence="3" key="1">
    <citation type="submission" date="2018-05" db="EMBL/GenBank/DDBJ databases">
        <title>Draft genome of Mucuna pruriens seed.</title>
        <authorList>
            <person name="Nnadi N.E."/>
            <person name="Vos R."/>
            <person name="Hasami M.H."/>
            <person name="Devisetty U.K."/>
            <person name="Aguiy J.C."/>
        </authorList>
    </citation>
    <scope>NUCLEOTIDE SEQUENCE [LARGE SCALE GENOMIC DNA]</scope>
    <source>
        <strain evidence="3">JCA_2017</strain>
    </source>
</reference>
<sequence length="460" mass="52504">MNPTILDVVKKEVTKLLVVGIIYPISDSQWVSPVQVVPKKAGMTIMKNQHDELVPMRIHNSWRKIKLGNSQGSLPFAFHRSSPGKIIKKIPLLFLDGFYGYMQIHITPEDQHKTTFTYPFGTFAYTRMPFGLCNVPSTFQRCMTSIFSDLLQDCMEVFMDDFTMYADSFDACLDNLSKVLTRCIDTNFVLNYENCHFMVIEGIVLGHLVSNKGIEVDKSKIDIITSLPNPAFVREVHSFLGHAGFYRRFIKNFSKLALPLSKLLQKDVEFKFDQPYTEAFQELKNRLTSAPILQVPNWVLPFKLMCDASNLAMEVILGQNAGVGKPMHVITYVSRTMDPAQSNYTTIKKELLAIKPDAKPRLIRWMLLLQEFDIEIRDKKDHLSRIGREINPMPFKDEFLDILIPTRGISVIKLFTAASLKPRSIQSFNSTMQHLEASTMNQLELLGKCLTTTFIGPLFL</sequence>
<protein>
    <submittedName>
        <fullName evidence="3">Retrovirus-related Pol polyprotein from transposon 17.6</fullName>
    </submittedName>
</protein>
<dbReference type="CDD" id="cd01647">
    <property type="entry name" value="RT_LTR"/>
    <property type="match status" value="1"/>
</dbReference>
<keyword evidence="4" id="KW-1185">Reference proteome</keyword>
<name>A0A371FGY7_MUCPR</name>
<feature type="domain" description="Reverse transcriptase" evidence="1">
    <location>
        <begin position="85"/>
        <end position="206"/>
    </location>
</feature>
<dbReference type="OrthoDB" id="541843at2759"/>
<dbReference type="EMBL" id="QJKJ01009193">
    <property type="protein sequence ID" value="RDX77363.1"/>
    <property type="molecule type" value="Genomic_DNA"/>
</dbReference>
<dbReference type="Pfam" id="PF17919">
    <property type="entry name" value="RT_RNaseH_2"/>
    <property type="match status" value="1"/>
</dbReference>
<dbReference type="InterPro" id="IPR051320">
    <property type="entry name" value="Viral_Replic_Matur_Polypro"/>
</dbReference>
<feature type="non-terminal residue" evidence="3">
    <location>
        <position position="1"/>
    </location>
</feature>